<sequence length="233" mass="24591">MRDMPRAMATDRRYYGVVEGLVVENTGDDEGRIKVKFPWLDGRSVTDWCRISQLYAGDGYGSLFVPEIDDEVVVAFVHGDMRFPIILGGLYNGKDKPPVAPVDGQDQKIIRTRTGHRILFDDKTDQAAVRVVSAAGHTMEMDDSGTAIRITAATGGTVTVTADGSITLKAAKVTVDASAIELGAGASHPVPFGDVLLAAFNAHTHVVPGAGTSATPVPPLVGSAALSTRSRTS</sequence>
<keyword evidence="4" id="KW-1185">Reference proteome</keyword>
<dbReference type="Gene3D" id="2.40.50.230">
    <property type="entry name" value="Gp5 N-terminal domain"/>
    <property type="match status" value="1"/>
</dbReference>
<feature type="region of interest" description="Disordered" evidence="1">
    <location>
        <begin position="210"/>
        <end position="233"/>
    </location>
</feature>
<evidence type="ECO:0000259" key="2">
    <source>
        <dbReference type="Pfam" id="PF04717"/>
    </source>
</evidence>
<dbReference type="AlphaFoldDB" id="A0A285HQ11"/>
<dbReference type="Pfam" id="PF04717">
    <property type="entry name" value="Phage_base_V"/>
    <property type="match status" value="1"/>
</dbReference>
<reference evidence="3 4" key="1">
    <citation type="submission" date="2017-09" db="EMBL/GenBank/DDBJ databases">
        <authorList>
            <person name="Ehlers B."/>
            <person name="Leendertz F.H."/>
        </authorList>
    </citation>
    <scope>NUCLEOTIDE SEQUENCE [LARGE SCALE GENOMIC DNA]</scope>
    <source>
        <strain evidence="3 4">CGMCC 4.6857</strain>
    </source>
</reference>
<evidence type="ECO:0000313" key="4">
    <source>
        <dbReference type="Proteomes" id="UP000219612"/>
    </source>
</evidence>
<accession>A0A285HQ11</accession>
<proteinExistence type="predicted"/>
<evidence type="ECO:0000256" key="1">
    <source>
        <dbReference type="SAM" id="MobiDB-lite"/>
    </source>
</evidence>
<dbReference type="Proteomes" id="UP000219612">
    <property type="component" value="Unassembled WGS sequence"/>
</dbReference>
<feature type="domain" description="Gp5/Type VI secretion system Vgr protein OB-fold" evidence="2">
    <location>
        <begin position="19"/>
        <end position="91"/>
    </location>
</feature>
<dbReference type="EMBL" id="OBDY01000005">
    <property type="protein sequence ID" value="SNY37822.1"/>
    <property type="molecule type" value="Genomic_DNA"/>
</dbReference>
<dbReference type="SUPFAM" id="SSF69255">
    <property type="entry name" value="gp5 N-terminal domain-like"/>
    <property type="match status" value="1"/>
</dbReference>
<name>A0A285HQ11_9ACTN</name>
<protein>
    <submittedName>
        <fullName evidence="3">Phage baseplate assembly protein V</fullName>
    </submittedName>
</protein>
<dbReference type="InterPro" id="IPR006531">
    <property type="entry name" value="Gp5/Vgr_OB"/>
</dbReference>
<gene>
    <name evidence="3" type="ORF">SAMN05421748_105147</name>
</gene>
<organism evidence="3 4">
    <name type="scientific">Paractinoplanes atraurantiacus</name>
    <dbReference type="NCBI Taxonomy" id="1036182"/>
    <lineage>
        <taxon>Bacteria</taxon>
        <taxon>Bacillati</taxon>
        <taxon>Actinomycetota</taxon>
        <taxon>Actinomycetes</taxon>
        <taxon>Micromonosporales</taxon>
        <taxon>Micromonosporaceae</taxon>
        <taxon>Paractinoplanes</taxon>
    </lineage>
</organism>
<dbReference type="SUPFAM" id="SSF69349">
    <property type="entry name" value="Phage fibre proteins"/>
    <property type="match status" value="1"/>
</dbReference>
<evidence type="ECO:0000313" key="3">
    <source>
        <dbReference type="EMBL" id="SNY37822.1"/>
    </source>
</evidence>
<dbReference type="InterPro" id="IPR037026">
    <property type="entry name" value="Vgr_OB-fold_dom_sf"/>
</dbReference>